<dbReference type="Proteomes" id="UP000829517">
    <property type="component" value="Unassembled WGS sequence"/>
</dbReference>
<comment type="caution">
    <text evidence="2">The sequence shown here is derived from an EMBL/GenBank/DDBJ whole genome shotgun (WGS) entry which is preliminary data.</text>
</comment>
<feature type="domain" description="YdhG-like" evidence="1">
    <location>
        <begin position="16"/>
        <end position="108"/>
    </location>
</feature>
<dbReference type="Gene3D" id="3.90.1150.200">
    <property type="match status" value="1"/>
</dbReference>
<accession>A0ABS9J6G0</accession>
<reference evidence="2 3" key="1">
    <citation type="submission" date="2021-01" db="EMBL/GenBank/DDBJ databases">
        <title>Genome sequencing of Joostella atrarenae M1-2 (= KCTC 23194).</title>
        <authorList>
            <person name="Zakaria M.R."/>
            <person name="Lam M.Q."/>
            <person name="Chong C.S."/>
        </authorList>
    </citation>
    <scope>NUCLEOTIDE SEQUENCE [LARGE SCALE GENOMIC DNA]</scope>
    <source>
        <strain evidence="2 3">M1-2</strain>
    </source>
</reference>
<sequence length="113" mass="13506">MNPAEVYILNQKEPYRSMLLELQILVTATLPNLELKYKYKIPFFYLNGKPFCYFNVTKGYVDVCFWKGFEITKFKELLVTENRKMIKSLRYYTPEAINSEVLIPILKELETLY</sequence>
<proteinExistence type="predicted"/>
<protein>
    <submittedName>
        <fullName evidence="2">DUF1801 domain-containing protein</fullName>
    </submittedName>
</protein>
<evidence type="ECO:0000313" key="2">
    <source>
        <dbReference type="EMBL" id="MCF8715965.1"/>
    </source>
</evidence>
<evidence type="ECO:0000313" key="3">
    <source>
        <dbReference type="Proteomes" id="UP000829517"/>
    </source>
</evidence>
<dbReference type="InterPro" id="IPR014922">
    <property type="entry name" value="YdhG-like"/>
</dbReference>
<dbReference type="EMBL" id="JAETXX010000011">
    <property type="protein sequence ID" value="MCF8715965.1"/>
    <property type="molecule type" value="Genomic_DNA"/>
</dbReference>
<evidence type="ECO:0000259" key="1">
    <source>
        <dbReference type="Pfam" id="PF08818"/>
    </source>
</evidence>
<dbReference type="Pfam" id="PF08818">
    <property type="entry name" value="DUF1801"/>
    <property type="match status" value="1"/>
</dbReference>
<keyword evidence="3" id="KW-1185">Reference proteome</keyword>
<name>A0ABS9J6G0_9FLAO</name>
<gene>
    <name evidence="2" type="ORF">JM658_14100</name>
</gene>
<dbReference type="RefSeq" id="WP_236959930.1">
    <property type="nucleotide sequence ID" value="NZ_JAETXX010000011.1"/>
</dbReference>
<organism evidence="2 3">
    <name type="scientific">Joostella atrarenae</name>
    <dbReference type="NCBI Taxonomy" id="679257"/>
    <lineage>
        <taxon>Bacteria</taxon>
        <taxon>Pseudomonadati</taxon>
        <taxon>Bacteroidota</taxon>
        <taxon>Flavobacteriia</taxon>
        <taxon>Flavobacteriales</taxon>
        <taxon>Flavobacteriaceae</taxon>
        <taxon>Joostella</taxon>
    </lineage>
</organism>
<dbReference type="SUPFAM" id="SSF159888">
    <property type="entry name" value="YdhG-like"/>
    <property type="match status" value="1"/>
</dbReference>